<feature type="region of interest" description="Disordered" evidence="11">
    <location>
        <begin position="344"/>
        <end position="450"/>
    </location>
</feature>
<accession>A0ABZ2ALT0</accession>
<dbReference type="InterPro" id="IPR051653">
    <property type="entry name" value="E3_ligase_sorting_rcpt"/>
</dbReference>
<feature type="compositionally biased region" description="Low complexity" evidence="11">
    <location>
        <begin position="563"/>
        <end position="573"/>
    </location>
</feature>
<feature type="compositionally biased region" description="Acidic residues" evidence="11">
    <location>
        <begin position="602"/>
        <end position="613"/>
    </location>
</feature>
<keyword evidence="6 10" id="KW-0863">Zinc-finger</keyword>
<dbReference type="CDD" id="cd16473">
    <property type="entry name" value="RING-H2_RNF103"/>
    <property type="match status" value="1"/>
</dbReference>
<keyword evidence="7" id="KW-0862">Zinc</keyword>
<evidence type="ECO:0000256" key="9">
    <source>
        <dbReference type="ARBA" id="ARBA00023136"/>
    </source>
</evidence>
<dbReference type="RefSeq" id="XP_064718738.1">
    <property type="nucleotide sequence ID" value="XM_064862666.1"/>
</dbReference>
<keyword evidence="9" id="KW-0472">Membrane</keyword>
<proteinExistence type="predicted"/>
<name>A0ABZ2ALT0_9TREE</name>
<evidence type="ECO:0000256" key="3">
    <source>
        <dbReference type="ARBA" id="ARBA00012483"/>
    </source>
</evidence>
<evidence type="ECO:0000256" key="5">
    <source>
        <dbReference type="ARBA" id="ARBA00022723"/>
    </source>
</evidence>
<comment type="catalytic activity">
    <reaction evidence="1">
        <text>S-ubiquitinyl-[E2 ubiquitin-conjugating enzyme]-L-cysteine + [acceptor protein]-L-lysine = [E2 ubiquitin-conjugating enzyme]-L-cysteine + N(6)-ubiquitinyl-[acceptor protein]-L-lysine.</text>
        <dbReference type="EC" id="2.3.2.27"/>
    </reaction>
</comment>
<evidence type="ECO:0000259" key="13">
    <source>
        <dbReference type="PROSITE" id="PS50089"/>
    </source>
</evidence>
<dbReference type="Gene3D" id="3.50.30.30">
    <property type="match status" value="1"/>
</dbReference>
<feature type="compositionally biased region" description="Polar residues" evidence="11">
    <location>
        <begin position="533"/>
        <end position="549"/>
    </location>
</feature>
<keyword evidence="15" id="KW-1185">Reference proteome</keyword>
<evidence type="ECO:0000256" key="2">
    <source>
        <dbReference type="ARBA" id="ARBA00004167"/>
    </source>
</evidence>
<feature type="compositionally biased region" description="Basic and acidic residues" evidence="11">
    <location>
        <begin position="362"/>
        <end position="382"/>
    </location>
</feature>
<evidence type="ECO:0000313" key="15">
    <source>
        <dbReference type="Proteomes" id="UP001432216"/>
    </source>
</evidence>
<gene>
    <name evidence="14" type="ORF">IAS62_000784</name>
</gene>
<dbReference type="EMBL" id="CP143806">
    <property type="protein sequence ID" value="WVO19498.1"/>
    <property type="molecule type" value="Genomic_DNA"/>
</dbReference>
<dbReference type="InterPro" id="IPR046450">
    <property type="entry name" value="PA_dom_sf"/>
</dbReference>
<dbReference type="GeneID" id="89987560"/>
<evidence type="ECO:0000256" key="4">
    <source>
        <dbReference type="ARBA" id="ARBA00022692"/>
    </source>
</evidence>
<dbReference type="PANTHER" id="PTHR47168:SF1">
    <property type="entry name" value="OS02G0798600 PROTEIN"/>
    <property type="match status" value="1"/>
</dbReference>
<evidence type="ECO:0000313" key="14">
    <source>
        <dbReference type="EMBL" id="WVO19498.1"/>
    </source>
</evidence>
<dbReference type="PROSITE" id="PS50089">
    <property type="entry name" value="ZF_RING_2"/>
    <property type="match status" value="1"/>
</dbReference>
<dbReference type="SUPFAM" id="SSF57850">
    <property type="entry name" value="RING/U-box"/>
    <property type="match status" value="1"/>
</dbReference>
<reference evidence="14 15" key="1">
    <citation type="submission" date="2024-01" db="EMBL/GenBank/DDBJ databases">
        <title>Comparative genomics of Cryptococcus and Kwoniella reveals pathogenesis evolution and contrasting modes of karyotype evolution via chromosome fusion or intercentromeric recombination.</title>
        <authorList>
            <person name="Coelho M.A."/>
            <person name="David-Palma M."/>
            <person name="Shea T."/>
            <person name="Bowers K."/>
            <person name="McGinley-Smith S."/>
            <person name="Mohammad A.W."/>
            <person name="Gnirke A."/>
            <person name="Yurkov A.M."/>
            <person name="Nowrousian M."/>
            <person name="Sun S."/>
            <person name="Cuomo C.A."/>
            <person name="Heitman J."/>
        </authorList>
    </citation>
    <scope>NUCLEOTIDE SEQUENCE [LARGE SCALE GENOMIC DNA]</scope>
    <source>
        <strain evidence="14 15">7685027</strain>
    </source>
</reference>
<evidence type="ECO:0000256" key="6">
    <source>
        <dbReference type="ARBA" id="ARBA00022771"/>
    </source>
</evidence>
<evidence type="ECO:0000256" key="10">
    <source>
        <dbReference type="PROSITE-ProRule" id="PRU00175"/>
    </source>
</evidence>
<feature type="domain" description="RING-type" evidence="13">
    <location>
        <begin position="459"/>
        <end position="501"/>
    </location>
</feature>
<dbReference type="PANTHER" id="PTHR47168">
    <property type="entry name" value="RING ZINC FINGER DOMAIN SUPERFAMILY PROTEIN-RELATED"/>
    <property type="match status" value="1"/>
</dbReference>
<dbReference type="SMART" id="SM00184">
    <property type="entry name" value="RING"/>
    <property type="match status" value="1"/>
</dbReference>
<keyword evidence="4" id="KW-0812">Transmembrane</keyword>
<keyword evidence="12" id="KW-0732">Signal</keyword>
<feature type="compositionally biased region" description="Basic and acidic residues" evidence="11">
    <location>
        <begin position="614"/>
        <end position="625"/>
    </location>
</feature>
<evidence type="ECO:0000256" key="1">
    <source>
        <dbReference type="ARBA" id="ARBA00000900"/>
    </source>
</evidence>
<evidence type="ECO:0000256" key="11">
    <source>
        <dbReference type="SAM" id="MobiDB-lite"/>
    </source>
</evidence>
<dbReference type="Pfam" id="PF13639">
    <property type="entry name" value="zf-RING_2"/>
    <property type="match status" value="1"/>
</dbReference>
<feature type="signal peptide" evidence="12">
    <location>
        <begin position="1"/>
        <end position="32"/>
    </location>
</feature>
<evidence type="ECO:0000256" key="8">
    <source>
        <dbReference type="ARBA" id="ARBA00022989"/>
    </source>
</evidence>
<feature type="region of interest" description="Disordered" evidence="11">
    <location>
        <begin position="528"/>
        <end position="573"/>
    </location>
</feature>
<feature type="region of interest" description="Disordered" evidence="11">
    <location>
        <begin position="592"/>
        <end position="625"/>
    </location>
</feature>
<dbReference type="InterPro" id="IPR013083">
    <property type="entry name" value="Znf_RING/FYVE/PHD"/>
</dbReference>
<dbReference type="Proteomes" id="UP001432216">
    <property type="component" value="Chromosome 1"/>
</dbReference>
<dbReference type="InterPro" id="IPR001841">
    <property type="entry name" value="Znf_RING"/>
</dbReference>
<dbReference type="Pfam" id="PF02225">
    <property type="entry name" value="PA"/>
    <property type="match status" value="1"/>
</dbReference>
<dbReference type="EC" id="2.3.2.27" evidence="3"/>
<keyword evidence="8" id="KW-1133">Transmembrane helix</keyword>
<keyword evidence="5" id="KW-0479">Metal-binding</keyword>
<dbReference type="Gene3D" id="3.30.40.10">
    <property type="entry name" value="Zinc/RING finger domain, C3HC4 (zinc finger)"/>
    <property type="match status" value="1"/>
</dbReference>
<organism evidence="14 15">
    <name type="scientific">Cryptococcus decagattii</name>
    <dbReference type="NCBI Taxonomy" id="1859122"/>
    <lineage>
        <taxon>Eukaryota</taxon>
        <taxon>Fungi</taxon>
        <taxon>Dikarya</taxon>
        <taxon>Basidiomycota</taxon>
        <taxon>Agaricomycotina</taxon>
        <taxon>Tremellomycetes</taxon>
        <taxon>Tremellales</taxon>
        <taxon>Cryptococcaceae</taxon>
        <taxon>Cryptococcus</taxon>
        <taxon>Cryptococcus gattii species complex</taxon>
    </lineage>
</organism>
<evidence type="ECO:0000256" key="12">
    <source>
        <dbReference type="SAM" id="SignalP"/>
    </source>
</evidence>
<evidence type="ECO:0000256" key="7">
    <source>
        <dbReference type="ARBA" id="ARBA00022833"/>
    </source>
</evidence>
<comment type="subcellular location">
    <subcellularLocation>
        <location evidence="2">Membrane</location>
        <topology evidence="2">Single-pass membrane protein</topology>
    </subcellularLocation>
</comment>
<feature type="compositionally biased region" description="Low complexity" evidence="11">
    <location>
        <begin position="401"/>
        <end position="413"/>
    </location>
</feature>
<feature type="chain" id="PRO_5045663630" description="RING-type E3 ubiquitin transferase" evidence="12">
    <location>
        <begin position="33"/>
        <end position="625"/>
    </location>
</feature>
<sequence>MFRFSSTHFSSVYGMLRYRLLATIALSTTVYASPAPHRSALTNPEEVLHGNHDFYPYLSEGQKEAEVITISDWAGYVQEYSIELSRAAILTEQGWLSRWLALGGEGEIVIHLDSPKGAENITLPHRPAAFPSHLSISLPLSGRLLPFSSFLTPSAPHSSSELLACIPSSTLPRPPTRPGKSEDVKIALIERGACDFATKVMAAQDRGAHAVVVGDMKARAGETDAEGRKREGLITMFSPDDTDSLYIPAVFVSRASYLGLRDLLANRTDSKNPGQGLYIDITEGSDEGNALSGLLSFALLMPTLFLLAMISIHRFRVARQREAERAPAMVVLSLPERVWTPDIVWEKDDDSSEAPGSPSPEGGERSLLTDEHEVHDSQRHSVNDPTDADPSQTHPPPPIHPSIISSPPLLPSLTENNASFSPTLLAHSPLPSSTTNAGPSRDSKKHKRPTRRYFSKDECAICMDAFEKGDIVRILPCGHVFHKEECDEWLMKWRKLCPTCRADVTLPQAKVKGSTLTPVIGLPMATDADRTEQTPSSFNPLTTLPSPDLNTDLGGETIGPGLGSTSTPSRPSRLPRIWSDMKERLSGWFGPGLGTGIRLVEGEDEEGDEEEGEGRERLNVGEEAV</sequence>
<dbReference type="SUPFAM" id="SSF52025">
    <property type="entry name" value="PA domain"/>
    <property type="match status" value="1"/>
</dbReference>
<protein>
    <recommendedName>
        <fullName evidence="3">RING-type E3 ubiquitin transferase</fullName>
        <ecNumber evidence="3">2.3.2.27</ecNumber>
    </recommendedName>
</protein>
<dbReference type="InterPro" id="IPR003137">
    <property type="entry name" value="PA_domain"/>
</dbReference>